<gene>
    <name evidence="1" type="ORF">EDB92DRAFT_1814770</name>
</gene>
<name>A0AAD4LNR0_9AGAM</name>
<sequence length="206" mass="22590">MDIDNRRRHSLHKRTGPWIVKRSRIDYVQGLDKNLRENLQRGDASWIRSLCPTTHQESLSVLRSTGVLNHVEGLQALDGSITEVIESVESGRRVSSAACASRPKSAQTDMDRSAALGSITKFRSPDLTAKHHPSSAAESARSLLSLHTSCGLPPDVFNTSLTPNNCSTAMLTFGVLTHELGMGPQLKGQNKTYDLAYDTVLVDHDE</sequence>
<protein>
    <submittedName>
        <fullName evidence="1">Uncharacterized protein</fullName>
    </submittedName>
</protein>
<organism evidence="1 2">
    <name type="scientific">Lactarius akahatsu</name>
    <dbReference type="NCBI Taxonomy" id="416441"/>
    <lineage>
        <taxon>Eukaryota</taxon>
        <taxon>Fungi</taxon>
        <taxon>Dikarya</taxon>
        <taxon>Basidiomycota</taxon>
        <taxon>Agaricomycotina</taxon>
        <taxon>Agaricomycetes</taxon>
        <taxon>Russulales</taxon>
        <taxon>Russulaceae</taxon>
        <taxon>Lactarius</taxon>
    </lineage>
</organism>
<accession>A0AAD4LNR0</accession>
<evidence type="ECO:0000313" key="1">
    <source>
        <dbReference type="EMBL" id="KAH8995484.1"/>
    </source>
</evidence>
<comment type="caution">
    <text evidence="1">The sequence shown here is derived from an EMBL/GenBank/DDBJ whole genome shotgun (WGS) entry which is preliminary data.</text>
</comment>
<proteinExistence type="predicted"/>
<evidence type="ECO:0000313" key="2">
    <source>
        <dbReference type="Proteomes" id="UP001201163"/>
    </source>
</evidence>
<keyword evidence="2" id="KW-1185">Reference proteome</keyword>
<dbReference type="AlphaFoldDB" id="A0AAD4LNR0"/>
<reference evidence="1" key="1">
    <citation type="submission" date="2022-01" db="EMBL/GenBank/DDBJ databases">
        <title>Comparative genomics reveals a dynamic genome evolution in the ectomycorrhizal milk-cap (Lactarius) mushrooms.</title>
        <authorList>
            <consortium name="DOE Joint Genome Institute"/>
            <person name="Lebreton A."/>
            <person name="Tang N."/>
            <person name="Kuo A."/>
            <person name="LaButti K."/>
            <person name="Drula E."/>
            <person name="Barry K."/>
            <person name="Clum A."/>
            <person name="Lipzen A."/>
            <person name="Mousain D."/>
            <person name="Ng V."/>
            <person name="Wang R."/>
            <person name="Wang X."/>
            <person name="Dai Y."/>
            <person name="Henrissat B."/>
            <person name="Grigoriev I.V."/>
            <person name="Guerin-Laguette A."/>
            <person name="Yu F."/>
            <person name="Martin F.M."/>
        </authorList>
    </citation>
    <scope>NUCLEOTIDE SEQUENCE</scope>
    <source>
        <strain evidence="1">QP</strain>
    </source>
</reference>
<dbReference type="EMBL" id="JAKELL010000012">
    <property type="protein sequence ID" value="KAH8995484.1"/>
    <property type="molecule type" value="Genomic_DNA"/>
</dbReference>
<dbReference type="Proteomes" id="UP001201163">
    <property type="component" value="Unassembled WGS sequence"/>
</dbReference>